<proteinExistence type="inferred from homology"/>
<feature type="compositionally biased region" description="Pro residues" evidence="4">
    <location>
        <begin position="154"/>
        <end position="165"/>
    </location>
</feature>
<evidence type="ECO:0000256" key="1">
    <source>
        <dbReference type="ARBA" id="ARBA00009176"/>
    </source>
</evidence>
<evidence type="ECO:0000313" key="7">
    <source>
        <dbReference type="Proteomes" id="UP001165080"/>
    </source>
</evidence>
<feature type="domain" description="Inosine/uridine-preferring nucleoside hydrolase" evidence="5">
    <location>
        <begin position="75"/>
        <end position="164"/>
    </location>
</feature>
<gene>
    <name evidence="6" type="primary">PLEST009705</name>
    <name evidence="6" type="ORF">PLESTB_001451200</name>
</gene>
<feature type="compositionally biased region" description="Acidic residues" evidence="4">
    <location>
        <begin position="728"/>
        <end position="743"/>
    </location>
</feature>
<dbReference type="GO" id="GO:0005829">
    <property type="term" value="C:cytosol"/>
    <property type="evidence" value="ECO:0007669"/>
    <property type="project" value="TreeGrafter"/>
</dbReference>
<evidence type="ECO:0000256" key="2">
    <source>
        <dbReference type="ARBA" id="ARBA00022801"/>
    </source>
</evidence>
<protein>
    <recommendedName>
        <fullName evidence="5">Inosine/uridine-preferring nucleoside hydrolase domain-containing protein</fullName>
    </recommendedName>
</protein>
<dbReference type="Proteomes" id="UP001165080">
    <property type="component" value="Unassembled WGS sequence"/>
</dbReference>
<comment type="similarity">
    <text evidence="1">Belongs to the IUNH family.</text>
</comment>
<evidence type="ECO:0000259" key="5">
    <source>
        <dbReference type="Pfam" id="PF01156"/>
    </source>
</evidence>
<dbReference type="InterPro" id="IPR001910">
    <property type="entry name" value="Inosine/uridine_hydrolase_dom"/>
</dbReference>
<feature type="compositionally biased region" description="Gly residues" evidence="4">
    <location>
        <begin position="578"/>
        <end position="598"/>
    </location>
</feature>
<feature type="compositionally biased region" description="Pro residues" evidence="4">
    <location>
        <begin position="536"/>
        <end position="547"/>
    </location>
</feature>
<feature type="compositionally biased region" description="Low complexity" evidence="4">
    <location>
        <begin position="447"/>
        <end position="458"/>
    </location>
</feature>
<dbReference type="GO" id="GO:0006152">
    <property type="term" value="P:purine nucleoside catabolic process"/>
    <property type="evidence" value="ECO:0007669"/>
    <property type="project" value="TreeGrafter"/>
</dbReference>
<keyword evidence="2" id="KW-0378">Hydrolase</keyword>
<sequence>MHSQWLRSGSLLRRLRVKHASWKDCRPVARTFCLRPDPRAMPAVDSMARARHADANNADASHGIGTQHDAPKTRLWIDTDAGVDDALAIALALGQPSVELTGISVVRGNVGVAQGLVSVARVLLATAAADSAPTAGPAAVAAADIHVSSGDQPQPQPQPPSPPRTEPPKAATAQPQPQPQPQPGPGPPRSRCRSIETLTDARHDLPPATFLVGGVPVYAGADAPLVAPCQPLTYYYGRDGLGDVPRLAPEEARVRRALRQQLGGGGEGDGGGGGAALEDATAAASAPVVDGDCGGLAAAEAAAPAAAAALAAAARAYPGQLVLVALGPLSNVALALRREPQLPSLLRAVLVLGGGEGEYGGNVTPYAEFNFHADPEAAAEVIRGFGVGAGGSSSSSSSKSGARCTDVRKLLKADPRIALVTWRCCQRHLLPWEVVDRMTGAAATATASTAATATATTAADEDPVGRGASEAQPVARAGAGEAEAEAVEAAVEAAGASLRGRFLAGILAPFLERWRRESPEGMLLGDPLATALAAGMPPPPPPPPPRQQHPHQPQQQPPSKAPCSDPRVGTDGSPPPGDDGGGGGGGDDHGGGGGDGGGLAERPWGALVLDYYTAPCRVELRGERRGACVYGNAIAYDSSPSGQRPRTAEQERKPRGGDAAASSGGEAAAVGADRGEPVGCWREVDSGEADSFNGGTAAAAAAGPSDWGSGGAEGDGAVVAAAAASGDADADEGEGEGLEPGDDEMAVVAVIRSIDMAAVADMVIRTAAAAAPAAAVPGTGQVGSEAGPR</sequence>
<keyword evidence="7" id="KW-1185">Reference proteome</keyword>
<evidence type="ECO:0000256" key="3">
    <source>
        <dbReference type="ARBA" id="ARBA00023295"/>
    </source>
</evidence>
<feature type="region of interest" description="Disordered" evidence="4">
    <location>
        <begin position="447"/>
        <end position="479"/>
    </location>
</feature>
<feature type="domain" description="Inosine/uridine-preferring nucleoside hydrolase" evidence="5">
    <location>
        <begin position="214"/>
        <end position="503"/>
    </location>
</feature>
<dbReference type="InterPro" id="IPR023186">
    <property type="entry name" value="IUNH"/>
</dbReference>
<dbReference type="InterPro" id="IPR036452">
    <property type="entry name" value="Ribo_hydro-like"/>
</dbReference>
<feature type="region of interest" description="Disordered" evidence="4">
    <location>
        <begin position="634"/>
        <end position="743"/>
    </location>
</feature>
<comment type="caution">
    <text evidence="6">The sequence shown here is derived from an EMBL/GenBank/DDBJ whole genome shotgun (WGS) entry which is preliminary data.</text>
</comment>
<feature type="region of interest" description="Disordered" evidence="4">
    <location>
        <begin position="148"/>
        <end position="193"/>
    </location>
</feature>
<feature type="compositionally biased region" description="Low complexity" evidence="4">
    <location>
        <begin position="657"/>
        <end position="672"/>
    </location>
</feature>
<name>A0A9W6F7A4_9CHLO</name>
<dbReference type="PANTHER" id="PTHR12304">
    <property type="entry name" value="INOSINE-URIDINE PREFERRING NUCLEOSIDE HYDROLASE"/>
    <property type="match status" value="1"/>
</dbReference>
<organism evidence="6 7">
    <name type="scientific">Pleodorina starrii</name>
    <dbReference type="NCBI Taxonomy" id="330485"/>
    <lineage>
        <taxon>Eukaryota</taxon>
        <taxon>Viridiplantae</taxon>
        <taxon>Chlorophyta</taxon>
        <taxon>core chlorophytes</taxon>
        <taxon>Chlorophyceae</taxon>
        <taxon>CS clade</taxon>
        <taxon>Chlamydomonadales</taxon>
        <taxon>Volvocaceae</taxon>
        <taxon>Pleodorina</taxon>
    </lineage>
</organism>
<dbReference type="GO" id="GO:0008477">
    <property type="term" value="F:purine nucleosidase activity"/>
    <property type="evidence" value="ECO:0007669"/>
    <property type="project" value="TreeGrafter"/>
</dbReference>
<dbReference type="Pfam" id="PF01156">
    <property type="entry name" value="IU_nuc_hydro"/>
    <property type="match status" value="2"/>
</dbReference>
<dbReference type="SUPFAM" id="SSF53590">
    <property type="entry name" value="Nucleoside hydrolase"/>
    <property type="match status" value="2"/>
</dbReference>
<evidence type="ECO:0000313" key="6">
    <source>
        <dbReference type="EMBL" id="GLC59127.1"/>
    </source>
</evidence>
<dbReference type="EMBL" id="BRXU01000026">
    <property type="protein sequence ID" value="GLC59127.1"/>
    <property type="molecule type" value="Genomic_DNA"/>
</dbReference>
<feature type="region of interest" description="Disordered" evidence="4">
    <location>
        <begin position="770"/>
        <end position="789"/>
    </location>
</feature>
<feature type="compositionally biased region" description="Basic and acidic residues" evidence="4">
    <location>
        <begin position="646"/>
        <end position="656"/>
    </location>
</feature>
<keyword evidence="3" id="KW-0326">Glycosidase</keyword>
<dbReference type="PANTHER" id="PTHR12304:SF59">
    <property type="entry name" value="INOSINE-URIDINE PREFERRING NUCLEOSIDE HYDROLASE FAMILY PROTEIN"/>
    <property type="match status" value="1"/>
</dbReference>
<dbReference type="Gene3D" id="3.90.245.10">
    <property type="entry name" value="Ribonucleoside hydrolase-like"/>
    <property type="match status" value="1"/>
</dbReference>
<feature type="compositionally biased region" description="Pro residues" evidence="4">
    <location>
        <begin position="176"/>
        <end position="188"/>
    </location>
</feature>
<feature type="compositionally biased region" description="Low complexity" evidence="4">
    <location>
        <begin position="715"/>
        <end position="727"/>
    </location>
</feature>
<feature type="compositionally biased region" description="Low complexity" evidence="4">
    <location>
        <begin position="694"/>
        <end position="707"/>
    </location>
</feature>
<accession>A0A9W6F7A4</accession>
<evidence type="ECO:0000256" key="4">
    <source>
        <dbReference type="SAM" id="MobiDB-lite"/>
    </source>
</evidence>
<feature type="region of interest" description="Disordered" evidence="4">
    <location>
        <begin position="530"/>
        <end position="598"/>
    </location>
</feature>
<reference evidence="6 7" key="1">
    <citation type="journal article" date="2023" name="Commun. Biol.">
        <title>Reorganization of the ancestral sex-determining regions during the evolution of trioecy in Pleodorina starrii.</title>
        <authorList>
            <person name="Takahashi K."/>
            <person name="Suzuki S."/>
            <person name="Kawai-Toyooka H."/>
            <person name="Yamamoto K."/>
            <person name="Hamaji T."/>
            <person name="Ootsuki R."/>
            <person name="Yamaguchi H."/>
            <person name="Kawachi M."/>
            <person name="Higashiyama T."/>
            <person name="Nozaki H."/>
        </authorList>
    </citation>
    <scope>NUCLEOTIDE SEQUENCE [LARGE SCALE GENOMIC DNA]</scope>
    <source>
        <strain evidence="6 7">NIES-4479</strain>
    </source>
</reference>
<dbReference type="AlphaFoldDB" id="A0A9W6F7A4"/>